<protein>
    <submittedName>
        <fullName evidence="2">Acetamide</fullName>
    </submittedName>
</protein>
<comment type="caution">
    <text evidence="2">The sequence shown here is derived from an EMBL/GenBank/DDBJ whole genome shotgun (WGS) entry which is preliminary data.</text>
</comment>
<dbReference type="EMBL" id="BLJE01000002">
    <property type="protein sequence ID" value="GFE64938.1"/>
    <property type="molecule type" value="Genomic_DNA"/>
</dbReference>
<dbReference type="InterPro" id="IPR036928">
    <property type="entry name" value="AS_sf"/>
</dbReference>
<keyword evidence="3" id="KW-1185">Reference proteome</keyword>
<gene>
    <name evidence="2" type="ORF">KIN_20120</name>
</gene>
<accession>A0A6N6JI20</accession>
<dbReference type="RefSeq" id="WP_159806475.1">
    <property type="nucleotide sequence ID" value="NZ_BLJE01000002.1"/>
</dbReference>
<dbReference type="PANTHER" id="PTHR11895:SF151">
    <property type="entry name" value="GLUTAMYL-TRNA(GLN) AMIDOTRANSFERASE SUBUNIT A"/>
    <property type="match status" value="1"/>
</dbReference>
<dbReference type="Pfam" id="PF01425">
    <property type="entry name" value="Amidase"/>
    <property type="match status" value="1"/>
</dbReference>
<evidence type="ECO:0000313" key="3">
    <source>
        <dbReference type="Proteomes" id="UP000436822"/>
    </source>
</evidence>
<evidence type="ECO:0000259" key="1">
    <source>
        <dbReference type="Pfam" id="PF01425"/>
    </source>
</evidence>
<dbReference type="PANTHER" id="PTHR11895">
    <property type="entry name" value="TRANSAMIDASE"/>
    <property type="match status" value="1"/>
</dbReference>
<dbReference type="SUPFAM" id="SSF75304">
    <property type="entry name" value="Amidase signature (AS) enzymes"/>
    <property type="match status" value="1"/>
</dbReference>
<sequence>MNQNAEDAATALGQLSDFNLLVRKTTSISTDEAGPLTGMPVVVKANIAIADLPQCGASPALQNNIATQSASVVDRLLKAGAVVVGQANMHELAFGITSHNTEYGPVGNPAAPGHMSGGSSGGTAAAIASGAVSMGLGTDTGGSGRLPAAMCGCTGFRPTHGRYPADGVLTLSSSFDTVAPMARSVAGVRALDAVLSDNPLAEPVPPARIRLGVVTDALWQDVDAGMVEACKLILDRLVTAEGVELIPLSAPDLLSSCADLSMGIVVYETKAFWEPFLAKRGTTLAEFADQIASPDVAGIFRLVADGAAPTKEAYEEMVGPKRRTVQNMMADPLSDVDALVMPALPITAPPIGETETCRINGETVDLFTAMTQRALVASVAGYPAISLPAGKLDLLPFGLEFIGKPGQDDALLALASELEQMIGVVG</sequence>
<organism evidence="2 3">
    <name type="scientific">Litoreibacter roseus</name>
    <dbReference type="NCBI Taxonomy" id="2601869"/>
    <lineage>
        <taxon>Bacteria</taxon>
        <taxon>Pseudomonadati</taxon>
        <taxon>Pseudomonadota</taxon>
        <taxon>Alphaproteobacteria</taxon>
        <taxon>Rhodobacterales</taxon>
        <taxon>Roseobacteraceae</taxon>
        <taxon>Litoreibacter</taxon>
    </lineage>
</organism>
<dbReference type="GO" id="GO:0003824">
    <property type="term" value="F:catalytic activity"/>
    <property type="evidence" value="ECO:0007669"/>
    <property type="project" value="InterPro"/>
</dbReference>
<dbReference type="InterPro" id="IPR000120">
    <property type="entry name" value="Amidase"/>
</dbReference>
<dbReference type="InterPro" id="IPR023631">
    <property type="entry name" value="Amidase_dom"/>
</dbReference>
<evidence type="ECO:0000313" key="2">
    <source>
        <dbReference type="EMBL" id="GFE64938.1"/>
    </source>
</evidence>
<feature type="domain" description="Amidase" evidence="1">
    <location>
        <begin position="29"/>
        <end position="412"/>
    </location>
</feature>
<name>A0A6N6JI20_9RHOB</name>
<reference evidence="2 3" key="1">
    <citation type="submission" date="2019-12" db="EMBL/GenBank/DDBJ databases">
        <title>Litoreibacter badius sp. nov., a novel bacteriochlorophyll a-containing bacterium in the genus Litoreibacter.</title>
        <authorList>
            <person name="Kanamuro M."/>
            <person name="Takabe Y."/>
            <person name="Mori K."/>
            <person name="Takaichi S."/>
            <person name="Hanada S."/>
        </authorList>
    </citation>
    <scope>NUCLEOTIDE SEQUENCE [LARGE SCALE GENOMIC DNA]</scope>
    <source>
        <strain evidence="2 3">K6</strain>
    </source>
</reference>
<dbReference type="Proteomes" id="UP000436822">
    <property type="component" value="Unassembled WGS sequence"/>
</dbReference>
<dbReference type="AlphaFoldDB" id="A0A6N6JI20"/>
<dbReference type="OrthoDB" id="9777859at2"/>
<proteinExistence type="predicted"/>
<dbReference type="Gene3D" id="3.90.1300.10">
    <property type="entry name" value="Amidase signature (AS) domain"/>
    <property type="match status" value="1"/>
</dbReference>